<dbReference type="InterPro" id="IPR013130">
    <property type="entry name" value="Fe3_Rdtase_TM_dom"/>
</dbReference>
<feature type="transmembrane region" description="Helical" evidence="8">
    <location>
        <begin position="12"/>
        <end position="32"/>
    </location>
</feature>
<comment type="cofactor">
    <cofactor evidence="8">
        <name>heme b</name>
        <dbReference type="ChEBI" id="CHEBI:60344"/>
    </cofactor>
    <text evidence="8">Binds 1 heme b (iron(II)-protoporphyrin IX) group per subunit.</text>
</comment>
<comment type="subunit">
    <text evidence="8">Heterodimer of a catalytic subunit (MsrP) and a heme-binding subunit (MsrQ).</text>
</comment>
<evidence type="ECO:0000256" key="2">
    <source>
        <dbReference type="ARBA" id="ARBA00022448"/>
    </source>
</evidence>
<dbReference type="Proteomes" id="UP001521137">
    <property type="component" value="Unassembled WGS sequence"/>
</dbReference>
<dbReference type="EMBL" id="JAKGAS010000019">
    <property type="protein sequence ID" value="MCF2950382.1"/>
    <property type="molecule type" value="Genomic_DNA"/>
</dbReference>
<comment type="similarity">
    <text evidence="8">Belongs to the MsrQ family.</text>
</comment>
<feature type="transmembrane region" description="Helical" evidence="8">
    <location>
        <begin position="118"/>
        <end position="138"/>
    </location>
</feature>
<keyword evidence="3 8" id="KW-0349">Heme</keyword>
<dbReference type="PANTHER" id="PTHR36964">
    <property type="entry name" value="PROTEIN-METHIONINE-SULFOXIDE REDUCTASE HEME-BINDING SUBUNIT MSRQ"/>
    <property type="match status" value="1"/>
</dbReference>
<name>A0ABS9DBN5_9ALTE</name>
<dbReference type="HAMAP" id="MF_01207">
    <property type="entry name" value="MsrQ"/>
    <property type="match status" value="1"/>
</dbReference>
<feature type="transmembrane region" description="Helical" evidence="8">
    <location>
        <begin position="44"/>
        <end position="68"/>
    </location>
</feature>
<evidence type="ECO:0000256" key="3">
    <source>
        <dbReference type="ARBA" id="ARBA00022617"/>
    </source>
</evidence>
<evidence type="ECO:0000256" key="8">
    <source>
        <dbReference type="HAMAP-Rule" id="MF_01207"/>
    </source>
</evidence>
<evidence type="ECO:0000313" key="10">
    <source>
        <dbReference type="EMBL" id="MCF2950382.1"/>
    </source>
</evidence>
<dbReference type="PANTHER" id="PTHR36964:SF1">
    <property type="entry name" value="PROTEIN-METHIONINE-SULFOXIDE REDUCTASE HEME-BINDING SUBUNIT MSRQ"/>
    <property type="match status" value="1"/>
</dbReference>
<evidence type="ECO:0000256" key="7">
    <source>
        <dbReference type="ARBA" id="ARBA00023136"/>
    </source>
</evidence>
<dbReference type="InterPro" id="IPR022837">
    <property type="entry name" value="MsrQ-like"/>
</dbReference>
<dbReference type="Pfam" id="PF01794">
    <property type="entry name" value="Ferric_reduct"/>
    <property type="match status" value="1"/>
</dbReference>
<evidence type="ECO:0000259" key="9">
    <source>
        <dbReference type="Pfam" id="PF01794"/>
    </source>
</evidence>
<organism evidence="10 11">
    <name type="scientific">Paraglaciecola algarum</name>
    <dbReference type="NCBI Taxonomy" id="3050085"/>
    <lineage>
        <taxon>Bacteria</taxon>
        <taxon>Pseudomonadati</taxon>
        <taxon>Pseudomonadota</taxon>
        <taxon>Gammaproteobacteria</taxon>
        <taxon>Alteromonadales</taxon>
        <taxon>Alteromonadaceae</taxon>
        <taxon>Paraglaciecola</taxon>
    </lineage>
</organism>
<keyword evidence="8" id="KW-0288">FMN</keyword>
<keyword evidence="8" id="KW-0479">Metal-binding</keyword>
<evidence type="ECO:0000256" key="5">
    <source>
        <dbReference type="ARBA" id="ARBA00022989"/>
    </source>
</evidence>
<evidence type="ECO:0000256" key="6">
    <source>
        <dbReference type="ARBA" id="ARBA00023004"/>
    </source>
</evidence>
<keyword evidence="7 8" id="KW-0472">Membrane</keyword>
<keyword evidence="5 8" id="KW-1133">Transmembrane helix</keyword>
<keyword evidence="8" id="KW-0249">Electron transport</keyword>
<dbReference type="RefSeq" id="WP_235314484.1">
    <property type="nucleotide sequence ID" value="NZ_JAKGAS010000019.1"/>
</dbReference>
<keyword evidence="4 8" id="KW-0812">Transmembrane</keyword>
<keyword evidence="8" id="KW-1003">Cell membrane</keyword>
<feature type="transmembrane region" description="Helical" evidence="8">
    <location>
        <begin position="173"/>
        <end position="191"/>
    </location>
</feature>
<proteinExistence type="inferred from homology"/>
<comment type="function">
    <text evidence="8">Part of the MsrPQ system that repairs oxidized periplasmic proteins containing methionine sulfoxide residues (Met-O), using respiratory chain electrons. Thus protects these proteins from oxidative-stress damage caused by reactive species of oxygen and chlorine generated by the host defense mechanisms. MsrPQ is essential for the maintenance of envelope integrity under bleach stress, rescuing a wide series of structurally unrelated periplasmic proteins from methionine oxidation. MsrQ provides electrons for reduction to the reductase catalytic subunit MsrP, using the quinone pool of the respiratory chain.</text>
</comment>
<evidence type="ECO:0000313" key="11">
    <source>
        <dbReference type="Proteomes" id="UP001521137"/>
    </source>
</evidence>
<comment type="caution">
    <text evidence="10">The sequence shown here is derived from an EMBL/GenBank/DDBJ whole genome shotgun (WGS) entry which is preliminary data.</text>
</comment>
<feature type="domain" description="Ferric oxidoreductase" evidence="9">
    <location>
        <begin position="48"/>
        <end position="161"/>
    </location>
</feature>
<dbReference type="NCBIfam" id="NF003831">
    <property type="entry name" value="PRK05419.1-2"/>
    <property type="match status" value="1"/>
</dbReference>
<keyword evidence="2 8" id="KW-0813">Transport</keyword>
<protein>
    <recommendedName>
        <fullName evidence="8">Protein-methionine-sulfoxide reductase heme-binding subunit MsrQ</fullName>
    </recommendedName>
    <alternativeName>
        <fullName evidence="8">Flavocytochrome MsrQ</fullName>
    </alternativeName>
</protein>
<evidence type="ECO:0000256" key="4">
    <source>
        <dbReference type="ARBA" id="ARBA00022692"/>
    </source>
</evidence>
<gene>
    <name evidence="8 10" type="primary">msrQ</name>
    <name evidence="10" type="ORF">L0668_19895</name>
</gene>
<feature type="transmembrane region" description="Helical" evidence="8">
    <location>
        <begin position="150"/>
        <end position="167"/>
    </location>
</feature>
<reference evidence="10 11" key="1">
    <citation type="submission" date="2022-01" db="EMBL/GenBank/DDBJ databases">
        <title>Paraglaciecola sp. G1-23.</title>
        <authorList>
            <person name="Jin M.S."/>
            <person name="Han D.M."/>
            <person name="Kim H.M."/>
            <person name="Jeon C.O."/>
        </authorList>
    </citation>
    <scope>NUCLEOTIDE SEQUENCE [LARGE SCALE GENOMIC DNA]</scope>
    <source>
        <strain evidence="10 11">G1-23</strain>
    </source>
</reference>
<keyword evidence="6 8" id="KW-0408">Iron</keyword>
<sequence length="210" mass="24284">MIKLKIMHMTVLKTIIHLVSLGLLVLTFYQAINDQLGADPVEALLHFTGIGAFNLLLLSLLVSPLAKFSKQIVFIRIRRLLGLYAFFYGLSHFVSYIIFELQLEWTLLLSEIIKRPYITVGFAALLILTALTITSTQSIQRKMGRTWQKLHNWVYVAGLLVALHFIWSVKSNLIEPLIYWLILTLLLATRTNKLKLFYRRRFSKNPPNKK</sequence>
<comment type="subcellular location">
    <subcellularLocation>
        <location evidence="8">Cell membrane</location>
        <topology evidence="8">Multi-pass membrane protein</topology>
    </subcellularLocation>
    <subcellularLocation>
        <location evidence="1">Membrane</location>
        <topology evidence="1">Multi-pass membrane protein</topology>
    </subcellularLocation>
</comment>
<comment type="cofactor">
    <cofactor evidence="8">
        <name>FMN</name>
        <dbReference type="ChEBI" id="CHEBI:58210"/>
    </cofactor>
    <text evidence="8">Binds 1 FMN per subunit.</text>
</comment>
<accession>A0ABS9DBN5</accession>
<evidence type="ECO:0000256" key="1">
    <source>
        <dbReference type="ARBA" id="ARBA00004141"/>
    </source>
</evidence>
<keyword evidence="8" id="KW-0285">Flavoprotein</keyword>
<feature type="transmembrane region" description="Helical" evidence="8">
    <location>
        <begin position="80"/>
        <end position="98"/>
    </location>
</feature>
<keyword evidence="11" id="KW-1185">Reference proteome</keyword>